<evidence type="ECO:0000256" key="1">
    <source>
        <dbReference type="ARBA" id="ARBA00022729"/>
    </source>
</evidence>
<dbReference type="PANTHER" id="PTHR46580:SF2">
    <property type="entry name" value="MAM DOMAIN-CONTAINING PROTEIN"/>
    <property type="match status" value="1"/>
</dbReference>
<dbReference type="STRING" id="344882.ABB29_14230"/>
<name>A0A0R0CGJ7_9GAMM</name>
<dbReference type="SUPFAM" id="SSF69318">
    <property type="entry name" value="Integrin alpha N-terminal domain"/>
    <property type="match status" value="1"/>
</dbReference>
<accession>A0A0R0CGJ7</accession>
<evidence type="ECO:0000313" key="2">
    <source>
        <dbReference type="EMBL" id="KRG68198.1"/>
    </source>
</evidence>
<sequence>MSGPNKYTTFLHQIATALNKTGYDNEWTFDGADYNNDGVRDLIAIDKQGSSGKVDIHVLDGATNYQTFLLHKATAQAAVDADLSWNFGMGDFNKDGHLDLYCIRKNGTTGYTEVHILDGSNSFASYLLHKATPLGSTGSDDSWSFRVADYDGDGVDDVYAIKKNQGTQIHVLDGATSFTTYSLRTNTPFGSMGSDQAWVADIADYNADGYPDAYFVLRESSGNKTAVHILDGKSQYQDFLLRTNTALAGTGVDGSWSFVVSQ</sequence>
<dbReference type="InterPro" id="IPR013517">
    <property type="entry name" value="FG-GAP"/>
</dbReference>
<dbReference type="Gene3D" id="2.130.10.130">
    <property type="entry name" value="Integrin alpha, N-terminal"/>
    <property type="match status" value="1"/>
</dbReference>
<evidence type="ECO:0008006" key="4">
    <source>
        <dbReference type="Google" id="ProtNLM"/>
    </source>
</evidence>
<dbReference type="AlphaFoldDB" id="A0A0R0CGJ7"/>
<reference evidence="2 3" key="1">
    <citation type="submission" date="2015-05" db="EMBL/GenBank/DDBJ databases">
        <title>Genome sequencing and analysis of members of genus Stenotrophomonas.</title>
        <authorList>
            <person name="Patil P.P."/>
            <person name="Midha S."/>
            <person name="Patil P.B."/>
        </authorList>
    </citation>
    <scope>NUCLEOTIDE SEQUENCE [LARGE SCALE GENOMIC DNA]</scope>
    <source>
        <strain evidence="2 3">DSM 21858</strain>
    </source>
</reference>
<comment type="caution">
    <text evidence="2">The sequence shown here is derived from an EMBL/GenBank/DDBJ whole genome shotgun (WGS) entry which is preliminary data.</text>
</comment>
<dbReference type="Pfam" id="PF13517">
    <property type="entry name" value="FG-GAP_3"/>
    <property type="match status" value="1"/>
</dbReference>
<dbReference type="InterPro" id="IPR028994">
    <property type="entry name" value="Integrin_alpha_N"/>
</dbReference>
<evidence type="ECO:0000313" key="3">
    <source>
        <dbReference type="Proteomes" id="UP000052052"/>
    </source>
</evidence>
<dbReference type="EMBL" id="LDJL01000016">
    <property type="protein sequence ID" value="KRG68198.1"/>
    <property type="molecule type" value="Genomic_DNA"/>
</dbReference>
<dbReference type="Proteomes" id="UP000052052">
    <property type="component" value="Unassembled WGS sequence"/>
</dbReference>
<protein>
    <recommendedName>
        <fullName evidence="4">VCBS repeat-containing protein</fullName>
    </recommendedName>
</protein>
<dbReference type="PATRIC" id="fig|344882.3.peg.1232"/>
<dbReference type="PANTHER" id="PTHR46580">
    <property type="entry name" value="SENSOR KINASE-RELATED"/>
    <property type="match status" value="1"/>
</dbReference>
<proteinExistence type="predicted"/>
<gene>
    <name evidence="2" type="ORF">ABB29_14230</name>
</gene>
<organism evidence="2 3">
    <name type="scientific">Pseudoxanthomonas dokdonensis</name>
    <dbReference type="NCBI Taxonomy" id="344882"/>
    <lineage>
        <taxon>Bacteria</taxon>
        <taxon>Pseudomonadati</taxon>
        <taxon>Pseudomonadota</taxon>
        <taxon>Gammaproteobacteria</taxon>
        <taxon>Lysobacterales</taxon>
        <taxon>Lysobacteraceae</taxon>
        <taxon>Pseudoxanthomonas</taxon>
    </lineage>
</organism>
<keyword evidence="1" id="KW-0732">Signal</keyword>
<keyword evidence="3" id="KW-1185">Reference proteome</keyword>